<comment type="caution">
    <text evidence="3">The sequence shown here is derived from an EMBL/GenBank/DDBJ whole genome shotgun (WGS) entry which is preliminary data.</text>
</comment>
<dbReference type="InterPro" id="IPR033399">
    <property type="entry name" value="TP_0789-like"/>
</dbReference>
<feature type="signal peptide" evidence="1">
    <location>
        <begin position="1"/>
        <end position="25"/>
    </location>
</feature>
<proteinExistence type="predicted"/>
<dbReference type="EMBL" id="JAGQHS010000049">
    <property type="protein sequence ID" value="MCA9756327.1"/>
    <property type="molecule type" value="Genomic_DNA"/>
</dbReference>
<evidence type="ECO:0000313" key="4">
    <source>
        <dbReference type="Proteomes" id="UP000739538"/>
    </source>
</evidence>
<reference evidence="3" key="2">
    <citation type="journal article" date="2021" name="Microbiome">
        <title>Successional dynamics and alternative stable states in a saline activated sludge microbial community over 9 years.</title>
        <authorList>
            <person name="Wang Y."/>
            <person name="Ye J."/>
            <person name="Ju F."/>
            <person name="Liu L."/>
            <person name="Boyd J.A."/>
            <person name="Deng Y."/>
            <person name="Parks D.H."/>
            <person name="Jiang X."/>
            <person name="Yin X."/>
            <person name="Woodcroft B.J."/>
            <person name="Tyson G.W."/>
            <person name="Hugenholtz P."/>
            <person name="Polz M.F."/>
            <person name="Zhang T."/>
        </authorList>
    </citation>
    <scope>NUCLEOTIDE SEQUENCE</scope>
    <source>
        <strain evidence="3">HKST-UBA02</strain>
    </source>
</reference>
<evidence type="ECO:0000259" key="2">
    <source>
        <dbReference type="Pfam" id="PF17131"/>
    </source>
</evidence>
<protein>
    <submittedName>
        <fullName evidence="3">Outer membrane lipoprotein-sorting protein</fullName>
    </submittedName>
</protein>
<dbReference type="Proteomes" id="UP000739538">
    <property type="component" value="Unassembled WGS sequence"/>
</dbReference>
<sequence>MRKILATTLTAFALGALLQTAPAQAQPDPEALMKDAHLKMYYAGDDGTARVQMTITDKKGKTRERDFVIIRKDFVEGGEQKYFVYFFEPNDVRRTTFMAWKNPDGDDSRWIYVPALDLVKPLSANDKKSSFVGSDFAYEDVSGRHWSEDSHTFVREEEKDGHQTYVIESTPKEKDYFAKKTTWIDKASGLILREEYVDDKGAELKVFESLEIKDAAGYPTATKRRMTTPRKDNNTLIVFDQITYDQGIPEEIFSERYLKSPPREYIGQ</sequence>
<evidence type="ECO:0000313" key="3">
    <source>
        <dbReference type="EMBL" id="MCA9756327.1"/>
    </source>
</evidence>
<keyword evidence="3" id="KW-0449">Lipoprotein</keyword>
<name>A0A956NCN7_UNCEI</name>
<dbReference type="Gene3D" id="2.50.20.10">
    <property type="entry name" value="Lipoprotein localisation LolA/LolB/LppX"/>
    <property type="match status" value="1"/>
</dbReference>
<dbReference type="AlphaFoldDB" id="A0A956NCN7"/>
<gene>
    <name evidence="3" type="ORF">KDA27_11045</name>
</gene>
<organism evidence="3 4">
    <name type="scientific">Eiseniibacteriota bacterium</name>
    <dbReference type="NCBI Taxonomy" id="2212470"/>
    <lineage>
        <taxon>Bacteria</taxon>
        <taxon>Candidatus Eiseniibacteriota</taxon>
    </lineage>
</organism>
<reference evidence="3" key="1">
    <citation type="submission" date="2020-04" db="EMBL/GenBank/DDBJ databases">
        <authorList>
            <person name="Zhang T."/>
        </authorList>
    </citation>
    <scope>NUCLEOTIDE SEQUENCE</scope>
    <source>
        <strain evidence="3">HKST-UBA02</strain>
    </source>
</reference>
<feature type="chain" id="PRO_5037889931" evidence="1">
    <location>
        <begin position="26"/>
        <end position="268"/>
    </location>
</feature>
<dbReference type="Pfam" id="PF17131">
    <property type="entry name" value="LolA_like"/>
    <property type="match status" value="1"/>
</dbReference>
<keyword evidence="1" id="KW-0732">Signal</keyword>
<feature type="domain" description="Uncharacterized protein TP-0789" evidence="2">
    <location>
        <begin position="78"/>
        <end position="259"/>
    </location>
</feature>
<evidence type="ECO:0000256" key="1">
    <source>
        <dbReference type="SAM" id="SignalP"/>
    </source>
</evidence>
<accession>A0A956NCN7</accession>
<dbReference type="CDD" id="cd16329">
    <property type="entry name" value="LolA_like"/>
    <property type="match status" value="1"/>
</dbReference>